<evidence type="ECO:0000313" key="2">
    <source>
        <dbReference type="Proteomes" id="UP000004757"/>
    </source>
</evidence>
<protein>
    <submittedName>
        <fullName evidence="1">Uncharacterized protein</fullName>
    </submittedName>
</protein>
<dbReference type="EMBL" id="ADNC01000024">
    <property type="protein sequence ID" value="EFF41373.1"/>
    <property type="molecule type" value="Genomic_DNA"/>
</dbReference>
<proteinExistence type="predicted"/>
<accession>D4XWA2</accession>
<reference evidence="1 2" key="1">
    <citation type="submission" date="2010-03" db="EMBL/GenBank/DDBJ databases">
        <authorList>
            <person name="Glass J.I."/>
            <person name="Benders G.A."/>
            <person name="Durkin A.S."/>
            <person name="Farmerie W.G."/>
            <person name="Hlavinka K."/>
            <person name="Hostetler J."/>
            <person name="Jackson J."/>
            <person name="May M.A."/>
            <person name="Miller R.H."/>
            <person name="Paralanov V."/>
            <person name="Radune D."/>
            <person name="Szczypinski B."/>
            <person name="Brown D.R."/>
        </authorList>
    </citation>
    <scope>NUCLEOTIDE SEQUENCE [LARGE SCALE GENOMIC DNA]</scope>
    <source>
        <strain evidence="1 2">A21JP2</strain>
    </source>
</reference>
<comment type="caution">
    <text evidence="1">The sequence shown here is derived from an EMBL/GenBank/DDBJ whole genome shotgun (WGS) entry which is preliminary data.</text>
</comment>
<sequence>MPNFGDRYKSDNNLKYELFIDDKKTDQYTESSNIFKITKTQANNGSKVKVKISNRLNEDQFIWSTEATIYINAGSDVLIPLPFTNISKSSTMETNDNMQLNNFDQIDISVTIPDYDKDKYDLTWKLVHNHKVIQKASEKNITLNKKNNKQWWIWILCSFIHS</sequence>
<dbReference type="Proteomes" id="UP000004757">
    <property type="component" value="Unassembled WGS sequence"/>
</dbReference>
<keyword evidence="2" id="KW-1185">Reference proteome</keyword>
<evidence type="ECO:0000313" key="1">
    <source>
        <dbReference type="EMBL" id="EFF41373.1"/>
    </source>
</evidence>
<name>D4XWA2_9BACT</name>
<gene>
    <name evidence="1" type="ORF">MALL_0058</name>
</gene>
<dbReference type="AlphaFoldDB" id="D4XWA2"/>
<organism evidence="1 2">
    <name type="scientific">Mycoplasmopsis alligatoris A21JP2</name>
    <dbReference type="NCBI Taxonomy" id="747682"/>
    <lineage>
        <taxon>Bacteria</taxon>
        <taxon>Bacillati</taxon>
        <taxon>Mycoplasmatota</taxon>
        <taxon>Mycoplasmoidales</taxon>
        <taxon>Metamycoplasmataceae</taxon>
        <taxon>Mycoplasmopsis</taxon>
    </lineage>
</organism>